<accession>A0ACC1RDS3</accession>
<dbReference type="EMBL" id="JANRMS010005050">
    <property type="protein sequence ID" value="KAJ3504037.1"/>
    <property type="molecule type" value="Genomic_DNA"/>
</dbReference>
<reference evidence="1" key="1">
    <citation type="submission" date="2022-08" db="EMBL/GenBank/DDBJ databases">
        <title>Genome Sequence of Fusarium decemcellulare.</title>
        <authorList>
            <person name="Buettner E."/>
        </authorList>
    </citation>
    <scope>NUCLEOTIDE SEQUENCE</scope>
    <source>
        <strain evidence="1">Babe19</strain>
    </source>
</reference>
<comment type="caution">
    <text evidence="1">The sequence shown here is derived from an EMBL/GenBank/DDBJ whole genome shotgun (WGS) entry which is preliminary data.</text>
</comment>
<keyword evidence="2" id="KW-1185">Reference proteome</keyword>
<name>A0ACC1RDS3_9HYPO</name>
<evidence type="ECO:0000313" key="1">
    <source>
        <dbReference type="EMBL" id="KAJ3504037.1"/>
    </source>
</evidence>
<sequence length="383" mass="41988">MATTSFGQSFEIGSQDLSFEGALDNFSSPRIRYATTAVEGIAFSSQETDAGSLRSWCEPPSQISDSYPMPDAGLLNVSPARVLQRYIGTTSPPQASPTSMSPTARKRCRPTSDSGRIDVPSSLPEPSQEVSLSLLEPGYVDIVDVIGTPRVKKTIEGPGALKDTESAATEIFDPDITHISNSVVSSRSPIPSPRAGSEPPSAKRSRVGHVQHADLVRSSSDTGPSLSARNSQAAQLSTSLEIRPPSPPVGVEDVDPTDLISEKFAKLARDLSSRYRPSPKRPMIPFERGYWLLDCTSWSPEIRFNTWVFLSNYLNNGLAGWGTWCRRDKTHDWIRLYSWGHVAKHTYLLLYLASERQLKTTGASWYGADGEVVLEVPPYERQA</sequence>
<gene>
    <name evidence="1" type="ORF">NM208_g16396</name>
</gene>
<organism evidence="1 2">
    <name type="scientific">Fusarium decemcellulare</name>
    <dbReference type="NCBI Taxonomy" id="57161"/>
    <lineage>
        <taxon>Eukaryota</taxon>
        <taxon>Fungi</taxon>
        <taxon>Dikarya</taxon>
        <taxon>Ascomycota</taxon>
        <taxon>Pezizomycotina</taxon>
        <taxon>Sordariomycetes</taxon>
        <taxon>Hypocreomycetidae</taxon>
        <taxon>Hypocreales</taxon>
        <taxon>Nectriaceae</taxon>
        <taxon>Fusarium</taxon>
        <taxon>Fusarium decemcellulare species complex</taxon>
    </lineage>
</organism>
<proteinExistence type="predicted"/>
<evidence type="ECO:0000313" key="2">
    <source>
        <dbReference type="Proteomes" id="UP001148629"/>
    </source>
</evidence>
<dbReference type="Proteomes" id="UP001148629">
    <property type="component" value="Unassembled WGS sequence"/>
</dbReference>
<protein>
    <submittedName>
        <fullName evidence="1">Uncharacterized protein</fullName>
    </submittedName>
</protein>